<protein>
    <recommendedName>
        <fullName evidence="1">L,D-TPase catalytic domain-containing protein</fullName>
    </recommendedName>
</protein>
<evidence type="ECO:0000259" key="1">
    <source>
        <dbReference type="Pfam" id="PF03734"/>
    </source>
</evidence>
<evidence type="ECO:0000313" key="3">
    <source>
        <dbReference type="Proteomes" id="UP000000329"/>
    </source>
</evidence>
<reference evidence="2 3" key="1">
    <citation type="submission" date="2010-04" db="EMBL/GenBank/DDBJ databases">
        <title>The genome of Herbaspirillum seropedicae SmR1, an endophytic, nitrogen-fixing, plant-growth promoting beta-Proteobacteria.</title>
        <authorList>
            <person name="Pedrosa F.O."/>
            <person name="Monteiro R.A."/>
            <person name="Wassem R."/>
            <person name="Cruz L.M."/>
            <person name="Ayub R.A."/>
            <person name="Colauto N.B."/>
            <person name="Fernandez M.A."/>
            <person name="Fungaro M.H.P."/>
            <person name="Grisard E.C."/>
            <person name="Hungria M."/>
            <person name="Madeira H.M.F."/>
            <person name="Nodari R.O."/>
            <person name="Osaku C.A."/>
            <person name="Petzl-Erler M.L."/>
            <person name="Terenzi H."/>
            <person name="Vieira L.G.E."/>
            <person name="Almeida M.I.M."/>
            <person name="Alves L.R."/>
            <person name="Arantes O.M.N."/>
            <person name="Balsanelli E."/>
            <person name="Barcellos F.G."/>
            <person name="Baura V.A."/>
            <person name="Binde D.R."/>
            <person name="Campo R.J."/>
            <person name="Chubatsu L.S."/>
            <person name="Chueire L.M.O."/>
            <person name="Ciferri R.R."/>
            <person name="Correa L.C."/>
            <person name="da Conceicao Silva J.L."/>
            <person name="Dabul A.N.G."/>
            <person name="Dambros B.P."/>
            <person name="Faoro H."/>
            <person name="Favetti A."/>
            <person name="Friedermann G."/>
            <person name="Furlaneto M.C."/>
            <person name="Gasques L.S."/>
            <person name="Gimenes C.C.T."/>
            <person name="Gioppo N.M.R."/>
            <person name="Glienke-Blanco C."/>
            <person name="Godoy L.P."/>
            <person name="Guerra M.P."/>
            <person name="Karp S."/>
            <person name="Kava-Cordeiro V."/>
            <person name="Margarido V.P."/>
            <person name="Mathioni S.M."/>
            <person name="Menck-Soares M.A."/>
            <person name="Murace N.K."/>
            <person name="Nicolas M.F."/>
            <person name="Oliveira C.E.C."/>
            <person name="Pagnan N.A.B."/>
            <person name="Pamphile J.A."/>
            <person name="Patussi E.V."/>
            <person name="Pereira L.F.P."/>
            <person name="Pereira-Ferrari L."/>
            <person name="Pinto F.G.S."/>
            <person name="Precoma C."/>
            <person name="Prioli A.J."/>
            <person name="Prioli S.M.A.P."/>
            <person name="Raittz R.T."/>
            <person name="Ramos H.J.O."/>
            <person name="Ribeiro E.M.S.F."/>
            <person name="Rigo L.U."/>
            <person name="Rocha C.L.M.S.C."/>
            <person name="Rocha S.N."/>
            <person name="Santos K."/>
            <person name="Satori D."/>
            <person name="Silva A.G."/>
            <person name="Simao R.C.G."/>
            <person name="Soares M.A.M."/>
            <person name="Souza E.M."/>
            <person name="Steffens M.B.R."/>
            <person name="Steindel M."/>
            <person name="Tadra-Sfeir M.Z."/>
            <person name="Takahashi E.K."/>
            <person name="Torres R.A."/>
            <person name="Valle J.S."/>
            <person name="Vernal J.I."/>
            <person name="Vilas-Boas L.A."/>
            <person name="Watanabe M.A.E."/>
            <person name="Weiss V.A."/>
            <person name="Yates M.A."/>
            <person name="Souza E.M."/>
        </authorList>
    </citation>
    <scope>NUCLEOTIDE SEQUENCE [LARGE SCALE GENOMIC DNA]</scope>
    <source>
        <strain evidence="2 3">SmR1</strain>
    </source>
</reference>
<dbReference type="eggNOG" id="COG1376">
    <property type="taxonomic scope" value="Bacteria"/>
</dbReference>
<name>D8IVG1_HERSS</name>
<dbReference type="AlphaFoldDB" id="D8IVG1"/>
<sequence>MSFHLDVILTMAASVVAAMVTAPARAEVSELELATLYAAAVQPRWQPPADAQQRYIDLTRQMLQQAQVTLAEAQYVLVVDRAPAVQVSLLYWTDGGADFRLIGAAPVSTGRIGQFDHFLTPTGVFRHAVDNPDYRALGTRNSKGVRGYGVRGMRVFDLGWQTAQRGWGKGGSGTMRLQMHATDPDLLEPLLGSAQSKGCIRIPASLNRLLDIHGVLDADYLAARAAGERIMGSIPIGDVDTPGRYIVVVDSEATDRPDWAVPIR</sequence>
<accession>D8IVG1</accession>
<gene>
    <name evidence="2" type="ordered locus">Hsero_2401</name>
</gene>
<evidence type="ECO:0000313" key="2">
    <source>
        <dbReference type="EMBL" id="ADJ63900.1"/>
    </source>
</evidence>
<dbReference type="KEGG" id="hse:Hsero_2401"/>
<feature type="domain" description="L,D-TPase catalytic" evidence="1">
    <location>
        <begin position="75"/>
        <end position="209"/>
    </location>
</feature>
<dbReference type="GeneID" id="29394042"/>
<dbReference type="Proteomes" id="UP000000329">
    <property type="component" value="Chromosome"/>
</dbReference>
<dbReference type="HOGENOM" id="CLU_042252_1_1_4"/>
<dbReference type="Pfam" id="PF03734">
    <property type="entry name" value="YkuD"/>
    <property type="match status" value="1"/>
</dbReference>
<dbReference type="CDD" id="cd16913">
    <property type="entry name" value="YkuD_like"/>
    <property type="match status" value="1"/>
</dbReference>
<dbReference type="EMBL" id="CP002039">
    <property type="protein sequence ID" value="ADJ63900.1"/>
    <property type="molecule type" value="Genomic_DNA"/>
</dbReference>
<proteinExistence type="predicted"/>
<organism evidence="2 3">
    <name type="scientific">Herbaspirillum seropedicae (strain SmR1)</name>
    <dbReference type="NCBI Taxonomy" id="757424"/>
    <lineage>
        <taxon>Bacteria</taxon>
        <taxon>Pseudomonadati</taxon>
        <taxon>Pseudomonadota</taxon>
        <taxon>Betaproteobacteria</taxon>
        <taxon>Burkholderiales</taxon>
        <taxon>Oxalobacteraceae</taxon>
        <taxon>Herbaspirillum</taxon>
    </lineage>
</organism>
<dbReference type="InterPro" id="IPR005490">
    <property type="entry name" value="LD_TPept_cat_dom"/>
</dbReference>
<dbReference type="RefSeq" id="WP_013234379.1">
    <property type="nucleotide sequence ID" value="NC_014323.1"/>
</dbReference>
<dbReference type="STRING" id="757424.Hsero_2401"/>
<dbReference type="GO" id="GO:0016740">
    <property type="term" value="F:transferase activity"/>
    <property type="evidence" value="ECO:0007669"/>
    <property type="project" value="InterPro"/>
</dbReference>
<keyword evidence="3" id="KW-1185">Reference proteome</keyword>